<reference evidence="5 6" key="2">
    <citation type="journal article" date="2018" name="Int. J. Syst. Evol. Microbiol.">
        <title>Marinobacterium aestuarii sp. nov., a benzene-degrading marine bacterium isolated from estuary sediment.</title>
        <authorList>
            <person name="Bae S.S."/>
            <person name="Jung J."/>
            <person name="Chung D."/>
            <person name="Baek K."/>
        </authorList>
    </citation>
    <scope>NUCLEOTIDE SEQUENCE [LARGE SCALE GENOMIC DNA]</scope>
    <source>
        <strain evidence="5 6">ST58-10</strain>
    </source>
</reference>
<dbReference type="OrthoDB" id="6057514at2"/>
<dbReference type="RefSeq" id="WP_067377980.1">
    <property type="nucleotide sequence ID" value="NZ_CP015839.1"/>
</dbReference>
<name>A0A1A9EUV4_9GAMM</name>
<dbReference type="EMBL" id="CP015839">
    <property type="protein sequence ID" value="ANG61562.1"/>
    <property type="molecule type" value="Genomic_DNA"/>
</dbReference>
<dbReference type="InterPro" id="IPR018062">
    <property type="entry name" value="HTH_AraC-typ_CS"/>
</dbReference>
<dbReference type="InterPro" id="IPR002818">
    <property type="entry name" value="DJ-1/PfpI"/>
</dbReference>
<dbReference type="Gene3D" id="3.40.50.880">
    <property type="match status" value="1"/>
</dbReference>
<dbReference type="AlphaFoldDB" id="A0A1A9EUV4"/>
<dbReference type="CDD" id="cd03136">
    <property type="entry name" value="GATase1_AraC_ArgR_like"/>
    <property type="match status" value="1"/>
</dbReference>
<dbReference type="PROSITE" id="PS00041">
    <property type="entry name" value="HTH_ARAC_FAMILY_1"/>
    <property type="match status" value="1"/>
</dbReference>
<dbReference type="GO" id="GO:0003700">
    <property type="term" value="F:DNA-binding transcription factor activity"/>
    <property type="evidence" value="ECO:0007669"/>
    <property type="project" value="InterPro"/>
</dbReference>
<dbReference type="PANTHER" id="PTHR43130">
    <property type="entry name" value="ARAC-FAMILY TRANSCRIPTIONAL REGULATOR"/>
    <property type="match status" value="1"/>
</dbReference>
<sequence length="346" mass="38410">MTNQHRQRTFDSRFKRSNQAYLKESETSSAPAIRIGFVLREHFSMMAFTAAVDAIVTANLLSSTPLYSFRTLSLDGSAIRSDLGIEISVDGALQSQSSSELDMLFVCGGLRCNLQPDRALQDRLRDAAQHGLILGGLWNGSYLLAQAGLMDGYECTVHPESRDGLQETCPRVTLSANPYVIDRERVSCAGASSALSMMLAVIGQHYGNEVVRGIEEILSCDKIGEIPERPMPCTAIDPALPEPLQAVLQLMEANIEEPLGMEELAGLVNLSRRQIERLFHRYIDSTPSKYYLELRITRARRLLLQTNETIAAITVACGFVSTTHFSHCYRDYFGQSPSQARQNRGR</sequence>
<evidence type="ECO:0000256" key="1">
    <source>
        <dbReference type="ARBA" id="ARBA00023015"/>
    </source>
</evidence>
<dbReference type="PANTHER" id="PTHR43130:SF3">
    <property type="entry name" value="HTH-TYPE TRANSCRIPTIONAL REGULATOR RV1931C"/>
    <property type="match status" value="1"/>
</dbReference>
<dbReference type="SUPFAM" id="SSF46689">
    <property type="entry name" value="Homeodomain-like"/>
    <property type="match status" value="2"/>
</dbReference>
<dbReference type="SUPFAM" id="SSF52317">
    <property type="entry name" value="Class I glutamine amidotransferase-like"/>
    <property type="match status" value="1"/>
</dbReference>
<dbReference type="Pfam" id="PF12833">
    <property type="entry name" value="HTH_18"/>
    <property type="match status" value="1"/>
</dbReference>
<dbReference type="InterPro" id="IPR018060">
    <property type="entry name" value="HTH_AraC"/>
</dbReference>
<evidence type="ECO:0000313" key="6">
    <source>
        <dbReference type="Proteomes" id="UP000078070"/>
    </source>
</evidence>
<proteinExistence type="predicted"/>
<dbReference type="Gene3D" id="1.10.10.60">
    <property type="entry name" value="Homeodomain-like"/>
    <property type="match status" value="1"/>
</dbReference>
<dbReference type="InterPro" id="IPR052158">
    <property type="entry name" value="INH-QAR"/>
</dbReference>
<keyword evidence="6" id="KW-1185">Reference proteome</keyword>
<dbReference type="GO" id="GO:0043565">
    <property type="term" value="F:sequence-specific DNA binding"/>
    <property type="evidence" value="ECO:0007669"/>
    <property type="project" value="InterPro"/>
</dbReference>
<dbReference type="Pfam" id="PF01965">
    <property type="entry name" value="DJ-1_PfpI"/>
    <property type="match status" value="1"/>
</dbReference>
<accession>A0A1A9EUV4</accession>
<feature type="domain" description="HTH araC/xylS-type" evidence="4">
    <location>
        <begin position="245"/>
        <end position="343"/>
    </location>
</feature>
<dbReference type="SMART" id="SM00342">
    <property type="entry name" value="HTH_ARAC"/>
    <property type="match status" value="1"/>
</dbReference>
<gene>
    <name evidence="5" type="ORF">A8C75_03110</name>
</gene>
<protein>
    <submittedName>
        <fullName evidence="5">AraC family transcriptional regulator</fullName>
    </submittedName>
</protein>
<dbReference type="STRING" id="1821621.A8C75_03110"/>
<dbReference type="InterPro" id="IPR009057">
    <property type="entry name" value="Homeodomain-like_sf"/>
</dbReference>
<dbReference type="InterPro" id="IPR029062">
    <property type="entry name" value="Class_I_gatase-like"/>
</dbReference>
<keyword evidence="1" id="KW-0805">Transcription regulation</keyword>
<evidence type="ECO:0000256" key="3">
    <source>
        <dbReference type="ARBA" id="ARBA00023163"/>
    </source>
</evidence>
<keyword evidence="2" id="KW-0238">DNA-binding</keyword>
<dbReference type="PROSITE" id="PS01124">
    <property type="entry name" value="HTH_ARAC_FAMILY_2"/>
    <property type="match status" value="1"/>
</dbReference>
<evidence type="ECO:0000256" key="2">
    <source>
        <dbReference type="ARBA" id="ARBA00023125"/>
    </source>
</evidence>
<evidence type="ECO:0000313" key="5">
    <source>
        <dbReference type="EMBL" id="ANG61562.1"/>
    </source>
</evidence>
<organism evidence="5 6">
    <name type="scientific">Marinobacterium aestuarii</name>
    <dbReference type="NCBI Taxonomy" id="1821621"/>
    <lineage>
        <taxon>Bacteria</taxon>
        <taxon>Pseudomonadati</taxon>
        <taxon>Pseudomonadota</taxon>
        <taxon>Gammaproteobacteria</taxon>
        <taxon>Oceanospirillales</taxon>
        <taxon>Oceanospirillaceae</taxon>
        <taxon>Marinobacterium</taxon>
    </lineage>
</organism>
<evidence type="ECO:0000259" key="4">
    <source>
        <dbReference type="PROSITE" id="PS01124"/>
    </source>
</evidence>
<dbReference type="Proteomes" id="UP000078070">
    <property type="component" value="Chromosome"/>
</dbReference>
<dbReference type="KEGG" id="mars:A8C75_03110"/>
<keyword evidence="3" id="KW-0804">Transcription</keyword>
<reference evidence="6" key="1">
    <citation type="submission" date="2016-05" db="EMBL/GenBank/DDBJ databases">
        <authorList>
            <person name="Baek K."/>
            <person name="Yang S.-J."/>
        </authorList>
    </citation>
    <scope>NUCLEOTIDE SEQUENCE [LARGE SCALE GENOMIC DNA]</scope>
    <source>
        <strain evidence="6">ST58-10</strain>
    </source>
</reference>